<reference evidence="5 6" key="1">
    <citation type="journal article" date="2019" name="Int. J. Syst. Evol. Microbiol.">
        <title>The Global Catalogue of Microorganisms (GCM) 10K type strain sequencing project: providing services to taxonomists for standard genome sequencing and annotation.</title>
        <authorList>
            <consortium name="The Broad Institute Genomics Platform"/>
            <consortium name="The Broad Institute Genome Sequencing Center for Infectious Disease"/>
            <person name="Wu L."/>
            <person name="Ma J."/>
        </authorList>
    </citation>
    <scope>NUCLEOTIDE SEQUENCE [LARGE SCALE GENOMIC DNA]</scope>
    <source>
        <strain evidence="5 6">JCM 6242</strain>
    </source>
</reference>
<name>A0ABN3W4S6_9ACTN</name>
<evidence type="ECO:0000256" key="3">
    <source>
        <dbReference type="SAM" id="MobiDB-lite"/>
    </source>
</evidence>
<keyword evidence="1 5" id="KW-0378">Hydrolase</keyword>
<feature type="region of interest" description="Disordered" evidence="3">
    <location>
        <begin position="99"/>
        <end position="119"/>
    </location>
</feature>
<dbReference type="Pfam" id="PF01156">
    <property type="entry name" value="IU_nuc_hydro"/>
    <property type="match status" value="1"/>
</dbReference>
<dbReference type="EMBL" id="BAAAVI010000044">
    <property type="protein sequence ID" value="GAA2889527.1"/>
    <property type="molecule type" value="Genomic_DNA"/>
</dbReference>
<evidence type="ECO:0000313" key="6">
    <source>
        <dbReference type="Proteomes" id="UP001500831"/>
    </source>
</evidence>
<dbReference type="InterPro" id="IPR023186">
    <property type="entry name" value="IUNH"/>
</dbReference>
<evidence type="ECO:0000313" key="5">
    <source>
        <dbReference type="EMBL" id="GAA2889527.1"/>
    </source>
</evidence>
<dbReference type="GO" id="GO:0016787">
    <property type="term" value="F:hydrolase activity"/>
    <property type="evidence" value="ECO:0007669"/>
    <property type="project" value="UniProtKB-KW"/>
</dbReference>
<protein>
    <submittedName>
        <fullName evidence="5">Nucleoside hydrolase</fullName>
    </submittedName>
</protein>
<dbReference type="PANTHER" id="PTHR12304:SF46">
    <property type="entry name" value="INOSINE-ADENOSINE-GUANOSINE-NUCLEOSIDE HYDROLASE"/>
    <property type="match status" value="1"/>
</dbReference>
<feature type="compositionally biased region" description="Low complexity" evidence="3">
    <location>
        <begin position="108"/>
        <end position="119"/>
    </location>
</feature>
<dbReference type="Proteomes" id="UP001500831">
    <property type="component" value="Unassembled WGS sequence"/>
</dbReference>
<dbReference type="RefSeq" id="WP_344977246.1">
    <property type="nucleotide sequence ID" value="NZ_BAAAVI010000044.1"/>
</dbReference>
<evidence type="ECO:0000256" key="2">
    <source>
        <dbReference type="ARBA" id="ARBA00023295"/>
    </source>
</evidence>
<sequence>MTSRTARRPVLFDHDGALDDLLSLLLLTQYDTVDLRGVTVTPADCLPAPALSATRKILELTGLPHVPTAVGELAGRNPFPLVWRVDALRVDALPVLNRREPATPPVAPSTTTAAGPPAGALPAHERLAAWLLEAGEPVTVLATGPLTNLAWCLDHHPEVEARIEEVVFMGGALDVPGNVDQPGHDGSAEWNVYWDPEAAKRVFDSSLPITLFPLDVTDRVPVTTAFAHAFGRHYGKPLSDLAGSLLALTFGTLETTGLPYCCWDSLTTSYLAEPGICDFDVVHCDVVTEGAGQGRTVRDAAGRPVRSAVAVDPDRFYRHCLDVLTR</sequence>
<feature type="domain" description="Inosine/uridine-preferring nucleoside hydrolase" evidence="4">
    <location>
        <begin position="10"/>
        <end position="317"/>
    </location>
</feature>
<gene>
    <name evidence="5" type="ORF">GCM10010517_53650</name>
</gene>
<dbReference type="InterPro" id="IPR001910">
    <property type="entry name" value="Inosine/uridine_hydrolase_dom"/>
</dbReference>
<dbReference type="Gene3D" id="3.90.245.10">
    <property type="entry name" value="Ribonucleoside hydrolase-like"/>
    <property type="match status" value="1"/>
</dbReference>
<organism evidence="5 6">
    <name type="scientific">Streptosporangium fragile</name>
    <dbReference type="NCBI Taxonomy" id="46186"/>
    <lineage>
        <taxon>Bacteria</taxon>
        <taxon>Bacillati</taxon>
        <taxon>Actinomycetota</taxon>
        <taxon>Actinomycetes</taxon>
        <taxon>Streptosporangiales</taxon>
        <taxon>Streptosporangiaceae</taxon>
        <taxon>Streptosporangium</taxon>
    </lineage>
</organism>
<evidence type="ECO:0000256" key="1">
    <source>
        <dbReference type="ARBA" id="ARBA00022801"/>
    </source>
</evidence>
<dbReference type="PANTHER" id="PTHR12304">
    <property type="entry name" value="INOSINE-URIDINE PREFERRING NUCLEOSIDE HYDROLASE"/>
    <property type="match status" value="1"/>
</dbReference>
<comment type="caution">
    <text evidence="5">The sequence shown here is derived from an EMBL/GenBank/DDBJ whole genome shotgun (WGS) entry which is preliminary data.</text>
</comment>
<accession>A0ABN3W4S6</accession>
<evidence type="ECO:0000259" key="4">
    <source>
        <dbReference type="Pfam" id="PF01156"/>
    </source>
</evidence>
<keyword evidence="2" id="KW-0326">Glycosidase</keyword>
<proteinExistence type="predicted"/>
<keyword evidence="6" id="KW-1185">Reference proteome</keyword>
<dbReference type="SUPFAM" id="SSF53590">
    <property type="entry name" value="Nucleoside hydrolase"/>
    <property type="match status" value="1"/>
</dbReference>
<dbReference type="InterPro" id="IPR036452">
    <property type="entry name" value="Ribo_hydro-like"/>
</dbReference>